<gene>
    <name evidence="3" type="ORF">TWF970_001709</name>
</gene>
<name>A0A7C8RD20_ORBOL</name>
<accession>A0A7C8RD20</accession>
<dbReference type="Proteomes" id="UP000474640">
    <property type="component" value="Unassembled WGS sequence"/>
</dbReference>
<protein>
    <submittedName>
        <fullName evidence="3">Uncharacterized protein</fullName>
    </submittedName>
</protein>
<proteinExistence type="predicted"/>
<feature type="compositionally biased region" description="Pro residues" evidence="1">
    <location>
        <begin position="324"/>
        <end position="335"/>
    </location>
</feature>
<feature type="chain" id="PRO_5028881467" evidence="2">
    <location>
        <begin position="17"/>
        <end position="373"/>
    </location>
</feature>
<feature type="compositionally biased region" description="Low complexity" evidence="1">
    <location>
        <begin position="350"/>
        <end position="364"/>
    </location>
</feature>
<feature type="signal peptide" evidence="2">
    <location>
        <begin position="1"/>
        <end position="16"/>
    </location>
</feature>
<evidence type="ECO:0000313" key="3">
    <source>
        <dbReference type="EMBL" id="KAF3282297.1"/>
    </source>
</evidence>
<feature type="compositionally biased region" description="Basic and acidic residues" evidence="1">
    <location>
        <begin position="290"/>
        <end position="314"/>
    </location>
</feature>
<comment type="caution">
    <text evidence="3">The sequence shown here is derived from an EMBL/GenBank/DDBJ whole genome shotgun (WGS) entry which is preliminary data.</text>
</comment>
<dbReference type="AlphaFoldDB" id="A0A7C8RD20"/>
<evidence type="ECO:0000313" key="4">
    <source>
        <dbReference type="Proteomes" id="UP000474640"/>
    </source>
</evidence>
<evidence type="ECO:0000256" key="1">
    <source>
        <dbReference type="SAM" id="MobiDB-lite"/>
    </source>
</evidence>
<evidence type="ECO:0000256" key="2">
    <source>
        <dbReference type="SAM" id="SignalP"/>
    </source>
</evidence>
<organism evidence="3 4">
    <name type="scientific">Orbilia oligospora</name>
    <name type="common">Nematode-trapping fungus</name>
    <name type="synonym">Arthrobotrys oligospora</name>
    <dbReference type="NCBI Taxonomy" id="2813651"/>
    <lineage>
        <taxon>Eukaryota</taxon>
        <taxon>Fungi</taxon>
        <taxon>Dikarya</taxon>
        <taxon>Ascomycota</taxon>
        <taxon>Pezizomycotina</taxon>
        <taxon>Orbiliomycetes</taxon>
        <taxon>Orbiliales</taxon>
        <taxon>Orbiliaceae</taxon>
        <taxon>Orbilia</taxon>
    </lineage>
</organism>
<dbReference type="OrthoDB" id="5302951at2759"/>
<reference evidence="3 4" key="1">
    <citation type="submission" date="2020-01" db="EMBL/GenBank/DDBJ databases">
        <authorList>
            <person name="Palmer J.M."/>
        </authorList>
    </citation>
    <scope>NUCLEOTIDE SEQUENCE [LARGE SCALE GENOMIC DNA]</scope>
    <source>
        <strain evidence="3 4">TWF970</strain>
    </source>
</reference>
<feature type="region of interest" description="Disordered" evidence="1">
    <location>
        <begin position="288"/>
        <end position="373"/>
    </location>
</feature>
<dbReference type="EMBL" id="JAABOJ010000013">
    <property type="protein sequence ID" value="KAF3282297.1"/>
    <property type="molecule type" value="Genomic_DNA"/>
</dbReference>
<keyword evidence="2" id="KW-0732">Signal</keyword>
<sequence>MLYLAALLLISGYSSAFYIRVQINSSKEQIGPYFLCRNLINPPSQSNELTVWAIDPLETTCVTEGGSPEFLINKPRADGFDFYDELKRDGKIPYNPKTFYISANEPWGTNYNVPIMVIEKDFRAPLALATHVFPPKFPANFQALKNGKVRKDITEESLPESGDVFEFIGHPDFPEHENGLRIDLRKSKFAHNVKRIPITRDDKRWPADAVADRPPIVLTLSNEEQFRAVVEGKEADYLLAEKLAAYENTKINAKKVIGGFFGGITKQIASGAANIKDKVGAGLAKIRHFRHEESKEDNPEPDPGEKGGKWKDFNLDYDMDPEWLGPPPGTEPNPPVIAELEPEPEEKIPVDVPSDVPVDVPVDVLPENKEYSG</sequence>